<dbReference type="PANTHER" id="PTHR30038">
    <property type="entry name" value="ALDEHYDE FERREDOXIN OXIDOREDUCTASE"/>
    <property type="match status" value="1"/>
</dbReference>
<comment type="similarity">
    <text evidence="2">Belongs to the AOR/FOR family.</text>
</comment>
<feature type="domain" description="Aldehyde ferredoxin oxidoreductase N-terminal" evidence="9">
    <location>
        <begin position="5"/>
        <end position="202"/>
    </location>
</feature>
<evidence type="ECO:0000256" key="1">
    <source>
        <dbReference type="ARBA" id="ARBA00001966"/>
    </source>
</evidence>
<accession>A0A1H2FP48</accession>
<proteinExistence type="inferred from homology"/>
<evidence type="ECO:0000259" key="9">
    <source>
        <dbReference type="SMART" id="SM00790"/>
    </source>
</evidence>
<dbReference type="Pfam" id="PF01314">
    <property type="entry name" value="AFOR_C"/>
    <property type="match status" value="1"/>
</dbReference>
<dbReference type="Gene3D" id="1.10.569.10">
    <property type="entry name" value="Aldehyde Ferredoxin Oxidoreductase Protein, subunit A, domain 2"/>
    <property type="match status" value="1"/>
</dbReference>
<dbReference type="PANTHER" id="PTHR30038:SF0">
    <property type="entry name" value="TUNGSTEN-CONTAINING ALDEHYDE FERREDOXIN OXIDOREDUCTASE"/>
    <property type="match status" value="1"/>
</dbReference>
<evidence type="ECO:0000256" key="5">
    <source>
        <dbReference type="ARBA" id="ARBA00023002"/>
    </source>
</evidence>
<evidence type="ECO:0000313" key="10">
    <source>
        <dbReference type="EMBL" id="SDU09147.1"/>
    </source>
</evidence>
<dbReference type="Gene3D" id="3.60.9.10">
    <property type="entry name" value="Aldehyde ferredoxin oxidoreductase, N-terminal domain"/>
    <property type="match status" value="1"/>
</dbReference>
<dbReference type="Proteomes" id="UP000199608">
    <property type="component" value="Unassembled WGS sequence"/>
</dbReference>
<dbReference type="InterPro" id="IPR051919">
    <property type="entry name" value="W-dependent_AOR"/>
</dbReference>
<dbReference type="SUPFAM" id="SSF56228">
    <property type="entry name" value="Aldehyde ferredoxin oxidoreductase, N-terminal domain"/>
    <property type="match status" value="1"/>
</dbReference>
<evidence type="ECO:0000256" key="8">
    <source>
        <dbReference type="ARBA" id="ARBA00049934"/>
    </source>
</evidence>
<gene>
    <name evidence="10" type="ORF">SAMN04487931_104266</name>
</gene>
<dbReference type="InterPro" id="IPR036021">
    <property type="entry name" value="Tungsten_al_ferr_oxy-like_C"/>
</dbReference>
<evidence type="ECO:0000256" key="2">
    <source>
        <dbReference type="ARBA" id="ARBA00011032"/>
    </source>
</evidence>
<evidence type="ECO:0000256" key="6">
    <source>
        <dbReference type="ARBA" id="ARBA00023004"/>
    </source>
</evidence>
<sequence>MIYGWTGNILHIDLTKKSIEVETPVLETYNRHVGGKGLGGKYLRDCATLPWDHPDTAICIFSGPLTGTIAPTSGRGHIISKSPLTGLVGDSSVGGKLATRLKQAGWDGIVIKGTSQAPVGIEIKNCSIEFKDATGLWGVDTSILHNRIMPKKASLACIGPAAENGVQYASIMVDRHFAAGRSGLGLCFAQKKIKYILVNGTGHCKVKDTKQLKQAREDILRLTAASPALMGQFGFTCLGTGAVYDLMDNRRMMPTDNFCRTRFEPASQLNAAMYAKTYAPQKTGCLGCHILCKKTGTKIVTKPGTKNGQQLSMPEFETMSHFTALIGCRDIDLVVNANKRCNDYGMDTISTASTLACRREITGLDYTPATLLSLLDDIAFGRGEGKYLAMGAKKYAKHMGSPQTAMTVKGMELPAYDPRGAYGMALGYALSTRGGCHLRAYPISHEIFRKPVATDRFSFSGKARIIKIAEDLNAVVDSLTACKFTFFAAGLEEYATAYEAVTGIETTAHDLLKKGECIYYNERIINSLNGFDAGEDDLPDRFFTQHGSSSNNMPIPPISKDAFLEARKKYYDIRGLTPDGLPTQEKAQTLGLLWKTL</sequence>
<dbReference type="Pfam" id="PF02730">
    <property type="entry name" value="AFOR_N"/>
    <property type="match status" value="1"/>
</dbReference>
<dbReference type="SUPFAM" id="SSF48310">
    <property type="entry name" value="Aldehyde ferredoxin oxidoreductase, C-terminal domains"/>
    <property type="match status" value="1"/>
</dbReference>
<keyword evidence="11" id="KW-1185">Reference proteome</keyword>
<reference evidence="11" key="1">
    <citation type="submission" date="2016-10" db="EMBL/GenBank/DDBJ databases">
        <authorList>
            <person name="Varghese N."/>
            <person name="Submissions S."/>
        </authorList>
    </citation>
    <scope>NUCLEOTIDE SEQUENCE [LARGE SCALE GENOMIC DNA]</scope>
    <source>
        <strain evidence="11">DSM 3384</strain>
    </source>
</reference>
<dbReference type="SMART" id="SM00790">
    <property type="entry name" value="AFOR_N"/>
    <property type="match status" value="1"/>
</dbReference>
<keyword evidence="5" id="KW-0560">Oxidoreductase</keyword>
<dbReference type="GO" id="GO:0009055">
    <property type="term" value="F:electron transfer activity"/>
    <property type="evidence" value="ECO:0007669"/>
    <property type="project" value="InterPro"/>
</dbReference>
<comment type="cofactor">
    <cofactor evidence="1">
        <name>[4Fe-4S] cluster</name>
        <dbReference type="ChEBI" id="CHEBI:49883"/>
    </cofactor>
</comment>
<dbReference type="AlphaFoldDB" id="A0A1H2FP48"/>
<keyword evidence="7" id="KW-0411">Iron-sulfur</keyword>
<keyword evidence="4" id="KW-0479">Metal-binding</keyword>
<keyword evidence="3" id="KW-0004">4Fe-4S</keyword>
<dbReference type="EMBL" id="FNLL01000004">
    <property type="protein sequence ID" value="SDU09147.1"/>
    <property type="molecule type" value="Genomic_DNA"/>
</dbReference>
<evidence type="ECO:0000256" key="3">
    <source>
        <dbReference type="ARBA" id="ARBA00022485"/>
    </source>
</evidence>
<keyword evidence="6" id="KW-0408">Iron</keyword>
<evidence type="ECO:0000313" key="11">
    <source>
        <dbReference type="Proteomes" id="UP000199608"/>
    </source>
</evidence>
<evidence type="ECO:0000256" key="7">
    <source>
        <dbReference type="ARBA" id="ARBA00023014"/>
    </source>
</evidence>
<organism evidence="10 11">
    <name type="scientific">Desulfobacula phenolica</name>
    <dbReference type="NCBI Taxonomy" id="90732"/>
    <lineage>
        <taxon>Bacteria</taxon>
        <taxon>Pseudomonadati</taxon>
        <taxon>Thermodesulfobacteriota</taxon>
        <taxon>Desulfobacteria</taxon>
        <taxon>Desulfobacterales</taxon>
        <taxon>Desulfobacteraceae</taxon>
        <taxon>Desulfobacula</taxon>
    </lineage>
</organism>
<comment type="cofactor">
    <cofactor evidence="8">
        <name>tungstopterin</name>
        <dbReference type="ChEBI" id="CHEBI:30402"/>
    </cofactor>
</comment>
<evidence type="ECO:0000256" key="4">
    <source>
        <dbReference type="ARBA" id="ARBA00022723"/>
    </source>
</evidence>
<dbReference type="InterPro" id="IPR013983">
    <property type="entry name" value="Ald_Fedxn_OxRdtase_N"/>
</dbReference>
<dbReference type="RefSeq" id="WP_092232731.1">
    <property type="nucleotide sequence ID" value="NZ_FNLL01000004.1"/>
</dbReference>
<dbReference type="GO" id="GO:0046872">
    <property type="term" value="F:metal ion binding"/>
    <property type="evidence" value="ECO:0007669"/>
    <property type="project" value="UniProtKB-KW"/>
</dbReference>
<dbReference type="GO" id="GO:0051539">
    <property type="term" value="F:4 iron, 4 sulfur cluster binding"/>
    <property type="evidence" value="ECO:0007669"/>
    <property type="project" value="UniProtKB-KW"/>
</dbReference>
<name>A0A1H2FP48_9BACT</name>
<protein>
    <submittedName>
        <fullName evidence="10">Aldehyde:ferredoxin oxidoreductase</fullName>
    </submittedName>
</protein>
<dbReference type="GO" id="GO:0016625">
    <property type="term" value="F:oxidoreductase activity, acting on the aldehyde or oxo group of donors, iron-sulfur protein as acceptor"/>
    <property type="evidence" value="ECO:0007669"/>
    <property type="project" value="InterPro"/>
</dbReference>
<dbReference type="InterPro" id="IPR036503">
    <property type="entry name" value="Ald_Fedxn_OxRdtase_N_sf"/>
</dbReference>
<dbReference type="InterPro" id="IPR001203">
    <property type="entry name" value="OxRdtase_Ald_Fedxn_C"/>
</dbReference>
<dbReference type="InterPro" id="IPR013984">
    <property type="entry name" value="Ald_Fedxn_OxRdtase_dom2"/>
</dbReference>
<dbReference type="InterPro" id="IPR013985">
    <property type="entry name" value="Ald_Fedxn_OxRdtase_dom3"/>
</dbReference>
<dbReference type="Gene3D" id="1.10.599.10">
    <property type="entry name" value="Aldehyde Ferredoxin Oxidoreductase Protein, subunit A, domain 3"/>
    <property type="match status" value="1"/>
</dbReference>